<dbReference type="SUPFAM" id="SSF103473">
    <property type="entry name" value="MFS general substrate transporter"/>
    <property type="match status" value="1"/>
</dbReference>
<dbReference type="eggNOG" id="KOG3097">
    <property type="taxonomic scope" value="Eukaryota"/>
</dbReference>
<feature type="transmembrane region" description="Helical" evidence="6">
    <location>
        <begin position="31"/>
        <end position="51"/>
    </location>
</feature>
<dbReference type="EMBL" id="KB097656">
    <property type="protein sequence ID" value="ESN92274.1"/>
    <property type="molecule type" value="Genomic_DNA"/>
</dbReference>
<dbReference type="PANTHER" id="PTHR19444:SF13">
    <property type="entry name" value="PROTEIN UNC-93 HOMOLOG A"/>
    <property type="match status" value="1"/>
</dbReference>
<feature type="transmembrane region" description="Helical" evidence="6">
    <location>
        <begin position="311"/>
        <end position="331"/>
    </location>
</feature>
<accession>T1EGQ6</accession>
<dbReference type="HOGENOM" id="CLU_025356_1_0_1"/>
<keyword evidence="5 6" id="KW-0472">Membrane</keyword>
<evidence type="ECO:0000256" key="1">
    <source>
        <dbReference type="ARBA" id="ARBA00004141"/>
    </source>
</evidence>
<feature type="transmembrane region" description="Helical" evidence="6">
    <location>
        <begin position="337"/>
        <end position="367"/>
    </location>
</feature>
<dbReference type="InParanoid" id="T1EGQ6"/>
<evidence type="ECO:0000256" key="4">
    <source>
        <dbReference type="ARBA" id="ARBA00022989"/>
    </source>
</evidence>
<dbReference type="OrthoDB" id="78663at2759"/>
<feature type="transmembrane region" description="Helical" evidence="6">
    <location>
        <begin position="131"/>
        <end position="154"/>
    </location>
</feature>
<dbReference type="PANTHER" id="PTHR19444">
    <property type="entry name" value="UNC-93 RELATED"/>
    <property type="match status" value="1"/>
</dbReference>
<feature type="transmembrane region" description="Helical" evidence="6">
    <location>
        <begin position="193"/>
        <end position="217"/>
    </location>
</feature>
<comment type="subcellular location">
    <subcellularLocation>
        <location evidence="1">Membrane</location>
        <topology evidence="1">Multi-pass membrane protein</topology>
    </subcellularLocation>
</comment>
<sequence length="433" mass="47924">KNLYVICAIFFFSFASYMSLRNLQSSLNDAGGLGMLSLSCIYAFLFIGSIFTTTIVQRLRPKFSMLASLLGLLLYNISNFYPSYATLIPGACIAGFSLATIWTAQATYMANNASSYAQLTNQRFQDVLSNFHGIFFGFFQVSQMVGGVISSIIFSLNKPESKSNADDDGGLLNGMYNCPGKGASSFQVQFDPAMYYMMVAVFLSSMICSILILLFCLDPLEGALRNPRAGISIQLFSVFKMLTNPHILCILPLMSYTLLQTTFIFGEFNKAFVTCVLGIHMIGYLTVCLSLFSSIFAFATGLLQKYVGPEAIIVTGLLMHQVILVMMWVWVPSKQMPVIFFIIVAVWGAGDGMVVTQIISLLGTLFMNRKEAAFSTYKMAQSASAFLMFITGPYICTRVKVIITLTMNILAVLGYTTLRIRLRLKLEKDKKSD</sequence>
<dbReference type="CTD" id="20195756"/>
<dbReference type="EMBL" id="AMQM01007688">
    <property type="status" value="NOT_ANNOTATED_CDS"/>
    <property type="molecule type" value="Genomic_DNA"/>
</dbReference>
<dbReference type="Proteomes" id="UP000015101">
    <property type="component" value="Unassembled WGS sequence"/>
</dbReference>
<name>T1EGQ6_HELRO</name>
<dbReference type="AlphaFoldDB" id="T1EGQ6"/>
<evidence type="ECO:0000256" key="6">
    <source>
        <dbReference type="SAM" id="Phobius"/>
    </source>
</evidence>
<dbReference type="EnsemblMetazoa" id="HelroT120769">
    <property type="protein sequence ID" value="HelroP120769"/>
    <property type="gene ID" value="HelroG120769"/>
</dbReference>
<evidence type="ECO:0000256" key="5">
    <source>
        <dbReference type="ARBA" id="ARBA00023136"/>
    </source>
</evidence>
<dbReference type="GO" id="GO:0016020">
    <property type="term" value="C:membrane"/>
    <property type="evidence" value="ECO:0007669"/>
    <property type="project" value="UniProtKB-SubCell"/>
</dbReference>
<keyword evidence="9" id="KW-1185">Reference proteome</keyword>
<dbReference type="OMA" id="TYMYSWE"/>
<evidence type="ECO:0000313" key="9">
    <source>
        <dbReference type="Proteomes" id="UP000015101"/>
    </source>
</evidence>
<gene>
    <name evidence="8" type="primary">20195756</name>
    <name evidence="7" type="ORF">HELRODRAFT_120769</name>
</gene>
<feature type="transmembrane region" description="Helical" evidence="6">
    <location>
        <begin position="271"/>
        <end position="299"/>
    </location>
</feature>
<feature type="transmembrane region" description="Helical" evidence="6">
    <location>
        <begin position="401"/>
        <end position="422"/>
    </location>
</feature>
<feature type="transmembrane region" description="Helical" evidence="6">
    <location>
        <begin position="87"/>
        <end position="110"/>
    </location>
</feature>
<evidence type="ECO:0000256" key="2">
    <source>
        <dbReference type="ARBA" id="ARBA00009172"/>
    </source>
</evidence>
<dbReference type="InterPro" id="IPR051951">
    <property type="entry name" value="UNC-93_regulatory"/>
</dbReference>
<dbReference type="InterPro" id="IPR036259">
    <property type="entry name" value="MFS_trans_sf"/>
</dbReference>
<reference evidence="8" key="3">
    <citation type="submission" date="2015-06" db="UniProtKB">
        <authorList>
            <consortium name="EnsemblMetazoa"/>
        </authorList>
    </citation>
    <scope>IDENTIFICATION</scope>
</reference>
<dbReference type="Gene3D" id="1.20.1250.20">
    <property type="entry name" value="MFS general substrate transporter like domains"/>
    <property type="match status" value="2"/>
</dbReference>
<evidence type="ECO:0000256" key="3">
    <source>
        <dbReference type="ARBA" id="ARBA00022692"/>
    </source>
</evidence>
<dbReference type="KEGG" id="hro:HELRODRAFT_120769"/>
<dbReference type="Pfam" id="PF05978">
    <property type="entry name" value="UNC-93"/>
    <property type="match status" value="1"/>
</dbReference>
<dbReference type="InterPro" id="IPR010291">
    <property type="entry name" value="Ion_channel_UNC-93"/>
</dbReference>
<protein>
    <recommendedName>
        <fullName evidence="10">UNC93-like protein</fullName>
    </recommendedName>
</protein>
<dbReference type="FunCoup" id="T1EGQ6">
    <property type="interactions" value="32"/>
</dbReference>
<evidence type="ECO:0000313" key="7">
    <source>
        <dbReference type="EMBL" id="ESN92274.1"/>
    </source>
</evidence>
<dbReference type="GeneID" id="20195756"/>
<proteinExistence type="inferred from homology"/>
<comment type="similarity">
    <text evidence="2">Belongs to the unc-93 family.</text>
</comment>
<keyword evidence="3 6" id="KW-0812">Transmembrane</keyword>
<reference evidence="7 9" key="2">
    <citation type="journal article" date="2013" name="Nature">
        <title>Insights into bilaterian evolution from three spiralian genomes.</title>
        <authorList>
            <person name="Simakov O."/>
            <person name="Marletaz F."/>
            <person name="Cho S.J."/>
            <person name="Edsinger-Gonzales E."/>
            <person name="Havlak P."/>
            <person name="Hellsten U."/>
            <person name="Kuo D.H."/>
            <person name="Larsson T."/>
            <person name="Lv J."/>
            <person name="Arendt D."/>
            <person name="Savage R."/>
            <person name="Osoegawa K."/>
            <person name="de Jong P."/>
            <person name="Grimwood J."/>
            <person name="Chapman J.A."/>
            <person name="Shapiro H."/>
            <person name="Aerts A."/>
            <person name="Otillar R.P."/>
            <person name="Terry A.Y."/>
            <person name="Boore J.L."/>
            <person name="Grigoriev I.V."/>
            <person name="Lindberg D.R."/>
            <person name="Seaver E.C."/>
            <person name="Weisblat D.A."/>
            <person name="Putnam N.H."/>
            <person name="Rokhsar D.S."/>
        </authorList>
    </citation>
    <scope>NUCLEOTIDE SEQUENCE</scope>
</reference>
<dbReference type="STRING" id="6412.T1EGQ6"/>
<evidence type="ECO:0000313" key="8">
    <source>
        <dbReference type="EnsemblMetazoa" id="HelroP120769"/>
    </source>
</evidence>
<feature type="transmembrane region" description="Helical" evidence="6">
    <location>
        <begin position="238"/>
        <end position="259"/>
    </location>
</feature>
<keyword evidence="4 6" id="KW-1133">Transmembrane helix</keyword>
<dbReference type="RefSeq" id="XP_009029650.1">
    <property type="nucleotide sequence ID" value="XM_009031402.1"/>
</dbReference>
<organism evidence="8 9">
    <name type="scientific">Helobdella robusta</name>
    <name type="common">Californian leech</name>
    <dbReference type="NCBI Taxonomy" id="6412"/>
    <lineage>
        <taxon>Eukaryota</taxon>
        <taxon>Metazoa</taxon>
        <taxon>Spiralia</taxon>
        <taxon>Lophotrochozoa</taxon>
        <taxon>Annelida</taxon>
        <taxon>Clitellata</taxon>
        <taxon>Hirudinea</taxon>
        <taxon>Rhynchobdellida</taxon>
        <taxon>Glossiphoniidae</taxon>
        <taxon>Helobdella</taxon>
    </lineage>
</organism>
<evidence type="ECO:0008006" key="10">
    <source>
        <dbReference type="Google" id="ProtNLM"/>
    </source>
</evidence>
<reference evidence="9" key="1">
    <citation type="submission" date="2012-12" db="EMBL/GenBank/DDBJ databases">
        <authorList>
            <person name="Hellsten U."/>
            <person name="Grimwood J."/>
            <person name="Chapman J.A."/>
            <person name="Shapiro H."/>
            <person name="Aerts A."/>
            <person name="Otillar R.P."/>
            <person name="Terry A.Y."/>
            <person name="Boore J.L."/>
            <person name="Simakov O."/>
            <person name="Marletaz F."/>
            <person name="Cho S.-J."/>
            <person name="Edsinger-Gonzales E."/>
            <person name="Havlak P."/>
            <person name="Kuo D.-H."/>
            <person name="Larsson T."/>
            <person name="Lv J."/>
            <person name="Arendt D."/>
            <person name="Savage R."/>
            <person name="Osoegawa K."/>
            <person name="de Jong P."/>
            <person name="Lindberg D.R."/>
            <person name="Seaver E.C."/>
            <person name="Weisblat D.A."/>
            <person name="Putnam N.H."/>
            <person name="Grigoriev I.V."/>
            <person name="Rokhsar D.S."/>
        </authorList>
    </citation>
    <scope>NUCLEOTIDE SEQUENCE</scope>
</reference>